<dbReference type="EMBL" id="JANVFS010000030">
    <property type="protein sequence ID" value="KAJ4471071.1"/>
    <property type="molecule type" value="Genomic_DNA"/>
</dbReference>
<organism evidence="2 3">
    <name type="scientific">Lentinula lateritia</name>
    <dbReference type="NCBI Taxonomy" id="40482"/>
    <lineage>
        <taxon>Eukaryota</taxon>
        <taxon>Fungi</taxon>
        <taxon>Dikarya</taxon>
        <taxon>Basidiomycota</taxon>
        <taxon>Agaricomycotina</taxon>
        <taxon>Agaricomycetes</taxon>
        <taxon>Agaricomycetidae</taxon>
        <taxon>Agaricales</taxon>
        <taxon>Marasmiineae</taxon>
        <taxon>Omphalotaceae</taxon>
        <taxon>Lentinula</taxon>
    </lineage>
</organism>
<dbReference type="Proteomes" id="UP001150238">
    <property type="component" value="Unassembled WGS sequence"/>
</dbReference>
<reference evidence="2" key="2">
    <citation type="journal article" date="2023" name="Proc. Natl. Acad. Sci. U.S.A.">
        <title>A global phylogenomic analysis of the shiitake genus Lentinula.</title>
        <authorList>
            <person name="Sierra-Patev S."/>
            <person name="Min B."/>
            <person name="Naranjo-Ortiz M."/>
            <person name="Looney B."/>
            <person name="Konkel Z."/>
            <person name="Slot J.C."/>
            <person name="Sakamoto Y."/>
            <person name="Steenwyk J.L."/>
            <person name="Rokas A."/>
            <person name="Carro J."/>
            <person name="Camarero S."/>
            <person name="Ferreira P."/>
            <person name="Molpeceres G."/>
            <person name="Ruiz-Duenas F.J."/>
            <person name="Serrano A."/>
            <person name="Henrissat B."/>
            <person name="Drula E."/>
            <person name="Hughes K.W."/>
            <person name="Mata J.L."/>
            <person name="Ishikawa N.K."/>
            <person name="Vargas-Isla R."/>
            <person name="Ushijima S."/>
            <person name="Smith C.A."/>
            <person name="Donoghue J."/>
            <person name="Ahrendt S."/>
            <person name="Andreopoulos W."/>
            <person name="He G."/>
            <person name="LaButti K."/>
            <person name="Lipzen A."/>
            <person name="Ng V."/>
            <person name="Riley R."/>
            <person name="Sandor L."/>
            <person name="Barry K."/>
            <person name="Martinez A.T."/>
            <person name="Xiao Y."/>
            <person name="Gibbons J.G."/>
            <person name="Terashima K."/>
            <person name="Grigoriev I.V."/>
            <person name="Hibbett D."/>
        </authorList>
    </citation>
    <scope>NUCLEOTIDE SEQUENCE</scope>
    <source>
        <strain evidence="2">Sp2 HRB7682 ss15</strain>
    </source>
</reference>
<name>A0A9W8ZZP5_9AGAR</name>
<evidence type="ECO:0000256" key="1">
    <source>
        <dbReference type="SAM" id="SignalP"/>
    </source>
</evidence>
<evidence type="ECO:0000313" key="2">
    <source>
        <dbReference type="EMBL" id="KAJ4471071.1"/>
    </source>
</evidence>
<feature type="signal peptide" evidence="1">
    <location>
        <begin position="1"/>
        <end position="20"/>
    </location>
</feature>
<proteinExistence type="predicted"/>
<sequence length="141" mass="16199">MHIRAVCLFILGLLAVALQAAPPAVFRGPDRQSDRSAQDQDRPNPIILVKFSLDGHAQGDPETNRRRVVHFFNEYRKNISNLIKDASTQIISYDGRWPSTAATDVGMWWIVTDTRTAQPVTFDQEKWTWGLMEKDEGWEWD</sequence>
<feature type="chain" id="PRO_5040987978" evidence="1">
    <location>
        <begin position="21"/>
        <end position="141"/>
    </location>
</feature>
<accession>A0A9W8ZZP5</accession>
<gene>
    <name evidence="2" type="ORF">C8J55DRAFT_563765</name>
</gene>
<evidence type="ECO:0000313" key="3">
    <source>
        <dbReference type="Proteomes" id="UP001150238"/>
    </source>
</evidence>
<dbReference type="AlphaFoldDB" id="A0A9W8ZZP5"/>
<protein>
    <submittedName>
        <fullName evidence="2">Uncharacterized protein</fullName>
    </submittedName>
</protein>
<reference evidence="2" key="1">
    <citation type="submission" date="2022-08" db="EMBL/GenBank/DDBJ databases">
        <authorList>
            <consortium name="DOE Joint Genome Institute"/>
            <person name="Min B."/>
            <person name="Riley R."/>
            <person name="Sierra-Patev S."/>
            <person name="Naranjo-Ortiz M."/>
            <person name="Looney B."/>
            <person name="Konkel Z."/>
            <person name="Slot J.C."/>
            <person name="Sakamoto Y."/>
            <person name="Steenwyk J.L."/>
            <person name="Rokas A."/>
            <person name="Carro J."/>
            <person name="Camarero S."/>
            <person name="Ferreira P."/>
            <person name="Molpeceres G."/>
            <person name="Ruiz-Duenas F.J."/>
            <person name="Serrano A."/>
            <person name="Henrissat B."/>
            <person name="Drula E."/>
            <person name="Hughes K.W."/>
            <person name="Mata J.L."/>
            <person name="Ishikawa N.K."/>
            <person name="Vargas-Isla R."/>
            <person name="Ushijima S."/>
            <person name="Smith C.A."/>
            <person name="Ahrendt S."/>
            <person name="Andreopoulos W."/>
            <person name="He G."/>
            <person name="Labutti K."/>
            <person name="Lipzen A."/>
            <person name="Ng V."/>
            <person name="Sandor L."/>
            <person name="Barry K."/>
            <person name="Martinez A.T."/>
            <person name="Xiao Y."/>
            <person name="Gibbons J.G."/>
            <person name="Terashima K."/>
            <person name="Hibbett D.S."/>
            <person name="Grigoriev I.V."/>
        </authorList>
    </citation>
    <scope>NUCLEOTIDE SEQUENCE</scope>
    <source>
        <strain evidence="2">Sp2 HRB7682 ss15</strain>
    </source>
</reference>
<keyword evidence="1" id="KW-0732">Signal</keyword>
<comment type="caution">
    <text evidence="2">The sequence shown here is derived from an EMBL/GenBank/DDBJ whole genome shotgun (WGS) entry which is preliminary data.</text>
</comment>